<gene>
    <name evidence="2" type="ORF">ALO52_00306</name>
</gene>
<organism evidence="2 3">
    <name type="scientific">Pseudomonas syringae pv. primulae</name>
    <dbReference type="NCBI Taxonomy" id="251707"/>
    <lineage>
        <taxon>Bacteria</taxon>
        <taxon>Pseudomonadati</taxon>
        <taxon>Pseudomonadota</taxon>
        <taxon>Gammaproteobacteria</taxon>
        <taxon>Pseudomonadales</taxon>
        <taxon>Pseudomonadaceae</taxon>
        <taxon>Pseudomonas</taxon>
    </lineage>
</organism>
<feature type="transmembrane region" description="Helical" evidence="1">
    <location>
        <begin position="48"/>
        <end position="67"/>
    </location>
</feature>
<keyword evidence="1" id="KW-0812">Transmembrane</keyword>
<evidence type="ECO:0000313" key="2">
    <source>
        <dbReference type="EMBL" id="KPY29929.1"/>
    </source>
</evidence>
<protein>
    <submittedName>
        <fullName evidence="2">Uncharacterized protein</fullName>
    </submittedName>
</protein>
<dbReference type="EMBL" id="LJRC01000292">
    <property type="protein sequence ID" value="KPY29929.1"/>
    <property type="molecule type" value="Genomic_DNA"/>
</dbReference>
<keyword evidence="1" id="KW-1133">Transmembrane helix</keyword>
<dbReference type="PATRIC" id="fig|251707.3.peg.405"/>
<accession>A0A0P9Y811</accession>
<name>A0A0P9Y811_9PSED</name>
<evidence type="ECO:0000313" key="3">
    <source>
        <dbReference type="Proteomes" id="UP000050562"/>
    </source>
</evidence>
<dbReference type="AlphaFoldDB" id="A0A0P9Y811"/>
<evidence type="ECO:0000256" key="1">
    <source>
        <dbReference type="SAM" id="Phobius"/>
    </source>
</evidence>
<feature type="transmembrane region" description="Helical" evidence="1">
    <location>
        <begin position="7"/>
        <end position="28"/>
    </location>
</feature>
<sequence>MKAPYAFGFYSACFALVVVVAAVFYSAAVSTSPGSAANAYYIVEAASSLSEALAVIGIAGVVFKAYGSWKRETRQQKALSIIWDANVAFREIEIGFNEWFFGPTANQKSGHDVGKINTLLAASALGSALRAFKKQCILLDKVVIKDHWHWLNHAAQLDMLARALSAEAFGAVGKGKVTHTIVDFLYAHEGETWKRTQADWESQMTLIEEQLMSLEELYT</sequence>
<reference evidence="2 3" key="1">
    <citation type="submission" date="2015-09" db="EMBL/GenBank/DDBJ databases">
        <title>Genome announcement of multiple Pseudomonas syringae strains.</title>
        <authorList>
            <person name="Thakur S."/>
            <person name="Wang P.W."/>
            <person name="Gong Y."/>
            <person name="Weir B.S."/>
            <person name="Guttman D.S."/>
        </authorList>
    </citation>
    <scope>NUCLEOTIDE SEQUENCE [LARGE SCALE GENOMIC DNA]</scope>
    <source>
        <strain evidence="2 3">ICMP3956</strain>
    </source>
</reference>
<proteinExistence type="predicted"/>
<keyword evidence="1" id="KW-0472">Membrane</keyword>
<dbReference type="RefSeq" id="WP_057411105.1">
    <property type="nucleotide sequence ID" value="NZ_LJRC01000292.1"/>
</dbReference>
<comment type="caution">
    <text evidence="2">The sequence shown here is derived from an EMBL/GenBank/DDBJ whole genome shotgun (WGS) entry which is preliminary data.</text>
</comment>
<dbReference type="Proteomes" id="UP000050562">
    <property type="component" value="Unassembled WGS sequence"/>
</dbReference>